<name>G2E493_9GAMM</name>
<reference evidence="1 2" key="1">
    <citation type="submission" date="2011-06" db="EMBL/GenBank/DDBJ databases">
        <title>The draft genome of Thiorhodococcus drewsii AZ1.</title>
        <authorList>
            <consortium name="US DOE Joint Genome Institute (JGI-PGF)"/>
            <person name="Lucas S."/>
            <person name="Han J."/>
            <person name="Lapidus A."/>
            <person name="Cheng J.-F."/>
            <person name="Goodwin L."/>
            <person name="Pitluck S."/>
            <person name="Peters L."/>
            <person name="Land M.L."/>
            <person name="Hauser L."/>
            <person name="Vogl K."/>
            <person name="Liu Z."/>
            <person name="Imhoff J."/>
            <person name="Thiel V."/>
            <person name="Frigaard N.-U."/>
            <person name="Bryant D.A."/>
            <person name="Woyke T.J."/>
        </authorList>
    </citation>
    <scope>NUCLEOTIDE SEQUENCE [LARGE SCALE GENOMIC DNA]</scope>
    <source>
        <strain evidence="1 2">AZ1</strain>
    </source>
</reference>
<keyword evidence="2" id="KW-1185">Reference proteome</keyword>
<dbReference type="EMBL" id="AFWT01000023">
    <property type="protein sequence ID" value="EGV29820.1"/>
    <property type="molecule type" value="Genomic_DNA"/>
</dbReference>
<accession>G2E493</accession>
<dbReference type="AlphaFoldDB" id="G2E493"/>
<gene>
    <name evidence="1" type="ORF">ThidrDRAFT_3106</name>
</gene>
<sequence length="34" mass="4019">MRLEWRAPRRRIPISLTPLIDIVVIPHPMTIGRN</sequence>
<evidence type="ECO:0000313" key="2">
    <source>
        <dbReference type="Proteomes" id="UP000004200"/>
    </source>
</evidence>
<dbReference type="Proteomes" id="UP000004200">
    <property type="component" value="Unassembled WGS sequence"/>
</dbReference>
<proteinExistence type="predicted"/>
<comment type="caution">
    <text evidence="1">The sequence shown here is derived from an EMBL/GenBank/DDBJ whole genome shotgun (WGS) entry which is preliminary data.</text>
</comment>
<protein>
    <submittedName>
        <fullName evidence="1">Uncharacterized protein</fullName>
    </submittedName>
</protein>
<organism evidence="1 2">
    <name type="scientific">Thiorhodococcus drewsii AZ1</name>
    <dbReference type="NCBI Taxonomy" id="765913"/>
    <lineage>
        <taxon>Bacteria</taxon>
        <taxon>Pseudomonadati</taxon>
        <taxon>Pseudomonadota</taxon>
        <taxon>Gammaproteobacteria</taxon>
        <taxon>Chromatiales</taxon>
        <taxon>Chromatiaceae</taxon>
        <taxon>Thiorhodococcus</taxon>
    </lineage>
</organism>
<evidence type="ECO:0000313" key="1">
    <source>
        <dbReference type="EMBL" id="EGV29820.1"/>
    </source>
</evidence>